<dbReference type="InterPro" id="IPR015422">
    <property type="entry name" value="PyrdxlP-dep_Trfase_small"/>
</dbReference>
<dbReference type="KEGG" id="sbf:JCM31447_310500"/>
<dbReference type="InterPro" id="IPR004839">
    <property type="entry name" value="Aminotransferase_I/II_large"/>
</dbReference>
<dbReference type="SUPFAM" id="SSF53383">
    <property type="entry name" value="PLP-dependent transferases"/>
    <property type="match status" value="1"/>
</dbReference>
<protein>
    <submittedName>
        <fullName evidence="6">Aminotransferase class I/II-fold pyridoxal phosphate-dependent enzyme</fullName>
    </submittedName>
</protein>
<feature type="domain" description="Aminotransferase class I/classII large" evidence="5">
    <location>
        <begin position="32"/>
        <end position="395"/>
    </location>
</feature>
<comment type="cofactor">
    <cofactor evidence="1">
        <name>pyridoxal 5'-phosphate</name>
        <dbReference type="ChEBI" id="CHEBI:597326"/>
    </cofactor>
</comment>
<dbReference type="OrthoDB" id="9763453at2"/>
<keyword evidence="7" id="KW-1185">Reference proteome</keyword>
<evidence type="ECO:0000256" key="1">
    <source>
        <dbReference type="ARBA" id="ARBA00001933"/>
    </source>
</evidence>
<dbReference type="InterPro" id="IPR015421">
    <property type="entry name" value="PyrdxlP-dep_Trfase_major"/>
</dbReference>
<evidence type="ECO:0000313" key="6">
    <source>
        <dbReference type="EMBL" id="BBH51782.1"/>
    </source>
</evidence>
<gene>
    <name evidence="6" type="ORF">JCM31447_310500</name>
</gene>
<dbReference type="Gene3D" id="3.40.640.10">
    <property type="entry name" value="Type I PLP-dependent aspartate aminotransferase-like (Major domain)"/>
    <property type="match status" value="1"/>
</dbReference>
<proteinExistence type="predicted"/>
<evidence type="ECO:0000259" key="5">
    <source>
        <dbReference type="Pfam" id="PF00155"/>
    </source>
</evidence>
<organism evidence="6 7">
    <name type="scientific">Fluviispira sanaruensis</name>
    <dbReference type="NCBI Taxonomy" id="2493639"/>
    <lineage>
        <taxon>Bacteria</taxon>
        <taxon>Pseudomonadati</taxon>
        <taxon>Bdellovibrionota</taxon>
        <taxon>Oligoflexia</taxon>
        <taxon>Silvanigrellales</taxon>
        <taxon>Silvanigrellaceae</taxon>
        <taxon>Fluviispira</taxon>
    </lineage>
</organism>
<evidence type="ECO:0000256" key="3">
    <source>
        <dbReference type="ARBA" id="ARBA00022679"/>
    </source>
</evidence>
<sequence>MMQTTNRIAKRWSATQKSIFSEMTALSKLYNAVNLGQGFPDFYGPTRLLESISKQVLSCHNQYSPSQGEEALRREVSYYVESTSGVIYDPESEITITTGASEALYSAINAFINPGDRVLVFEPAFDLYYQAIANAGGEVVPIRLHSPDTPVGVRGGGWTIDWSEFDAAAAGGFSLLIFNSPHNPTGKVFSEDEIDRISSKVLKNNAIVLSDEVYENLTYASHKHISLCTIPKIQHLVARISSAAKTFGFTGLKTGWICAPANLTNAIRIVHQATVFCTSPFTQLGLAEVMSDKKWFENYLSEQKKSYETKRNYLKSVLERAGYHTSSCEGTFFLTANFEGLAGDMSDVLYARQLVETHRVTTIPVSVFYKNPPKSLPWVRFAFCKKDETLHTVADLLLNS</sequence>
<name>A0A4P2VSJ0_FLUSA</name>
<dbReference type="Pfam" id="PF00155">
    <property type="entry name" value="Aminotran_1_2"/>
    <property type="match status" value="1"/>
</dbReference>
<dbReference type="InterPro" id="IPR051326">
    <property type="entry name" value="Kynurenine-oxoglutarate_AT"/>
</dbReference>
<dbReference type="CDD" id="cd00609">
    <property type="entry name" value="AAT_like"/>
    <property type="match status" value="1"/>
</dbReference>
<keyword evidence="3 6" id="KW-0808">Transferase</keyword>
<reference evidence="6 7" key="1">
    <citation type="submission" date="2018-12" db="EMBL/GenBank/DDBJ databases">
        <title>Rubrispira sanarue gen. nov., sp., nov., a member of the order Silvanigrellales, isolated from a brackish lake in Hamamatsu Japan.</title>
        <authorList>
            <person name="Maejima Y."/>
            <person name="Iino T."/>
            <person name="Muraguchi Y."/>
            <person name="Fukuda K."/>
            <person name="Nojiri H."/>
            <person name="Ohkuma M."/>
            <person name="Moriuchi R."/>
            <person name="Dohra H."/>
            <person name="Kimbara K."/>
            <person name="Shintani M."/>
        </authorList>
    </citation>
    <scope>NUCLEOTIDE SEQUENCE [LARGE SCALE GENOMIC DNA]</scope>
    <source>
        <strain evidence="6 7">RF1110005</strain>
    </source>
</reference>
<keyword evidence="4" id="KW-0663">Pyridoxal phosphate</keyword>
<keyword evidence="2 6" id="KW-0032">Aminotransferase</keyword>
<dbReference type="InterPro" id="IPR015424">
    <property type="entry name" value="PyrdxlP-dep_Trfase"/>
</dbReference>
<dbReference type="PANTHER" id="PTHR43807:SF20">
    <property type="entry name" value="FI04487P"/>
    <property type="match status" value="1"/>
</dbReference>
<dbReference type="AlphaFoldDB" id="A0A4P2VSJ0"/>
<accession>A0A4P2VSJ0</accession>
<dbReference type="GO" id="GO:0030170">
    <property type="term" value="F:pyridoxal phosphate binding"/>
    <property type="evidence" value="ECO:0007669"/>
    <property type="project" value="InterPro"/>
</dbReference>
<dbReference type="Proteomes" id="UP000291236">
    <property type="component" value="Chromosome"/>
</dbReference>
<dbReference type="EMBL" id="AP019368">
    <property type="protein sequence ID" value="BBH51782.1"/>
    <property type="molecule type" value="Genomic_DNA"/>
</dbReference>
<dbReference type="GO" id="GO:0005737">
    <property type="term" value="C:cytoplasm"/>
    <property type="evidence" value="ECO:0007669"/>
    <property type="project" value="TreeGrafter"/>
</dbReference>
<dbReference type="Gene3D" id="3.90.1150.10">
    <property type="entry name" value="Aspartate Aminotransferase, domain 1"/>
    <property type="match status" value="1"/>
</dbReference>
<evidence type="ECO:0000256" key="4">
    <source>
        <dbReference type="ARBA" id="ARBA00022898"/>
    </source>
</evidence>
<dbReference type="GO" id="GO:0016212">
    <property type="term" value="F:kynurenine-oxoglutarate transaminase activity"/>
    <property type="evidence" value="ECO:0007669"/>
    <property type="project" value="TreeGrafter"/>
</dbReference>
<evidence type="ECO:0000256" key="2">
    <source>
        <dbReference type="ARBA" id="ARBA00022576"/>
    </source>
</evidence>
<dbReference type="RefSeq" id="WP_130605657.1">
    <property type="nucleotide sequence ID" value="NZ_AP019368.1"/>
</dbReference>
<evidence type="ECO:0000313" key="7">
    <source>
        <dbReference type="Proteomes" id="UP000291236"/>
    </source>
</evidence>
<dbReference type="PANTHER" id="PTHR43807">
    <property type="entry name" value="FI04487P"/>
    <property type="match status" value="1"/>
</dbReference>